<dbReference type="OrthoDB" id="9778494at2"/>
<evidence type="ECO:0000256" key="2">
    <source>
        <dbReference type="SAM" id="SignalP"/>
    </source>
</evidence>
<name>A0A916YS60_9SPHN</name>
<evidence type="ECO:0000256" key="1">
    <source>
        <dbReference type="SAM" id="MobiDB-lite"/>
    </source>
</evidence>
<organism evidence="3 4">
    <name type="scientific">Croceicoccus mobilis</name>
    <dbReference type="NCBI Taxonomy" id="1703339"/>
    <lineage>
        <taxon>Bacteria</taxon>
        <taxon>Pseudomonadati</taxon>
        <taxon>Pseudomonadota</taxon>
        <taxon>Alphaproteobacteria</taxon>
        <taxon>Sphingomonadales</taxon>
        <taxon>Erythrobacteraceae</taxon>
        <taxon>Croceicoccus</taxon>
    </lineage>
</organism>
<keyword evidence="2" id="KW-0732">Signal</keyword>
<feature type="chain" id="PRO_5036758548" description="Tetratricopeptide repeat protein" evidence="2">
    <location>
        <begin position="23"/>
        <end position="514"/>
    </location>
</feature>
<dbReference type="PANTHER" id="PTHR45588">
    <property type="entry name" value="TPR DOMAIN-CONTAINING PROTEIN"/>
    <property type="match status" value="1"/>
</dbReference>
<reference evidence="3" key="1">
    <citation type="journal article" date="2014" name="Int. J. Syst. Evol. Microbiol.">
        <title>Complete genome sequence of Corynebacterium casei LMG S-19264T (=DSM 44701T), isolated from a smear-ripened cheese.</title>
        <authorList>
            <consortium name="US DOE Joint Genome Institute (JGI-PGF)"/>
            <person name="Walter F."/>
            <person name="Albersmeier A."/>
            <person name="Kalinowski J."/>
            <person name="Ruckert C."/>
        </authorList>
    </citation>
    <scope>NUCLEOTIDE SEQUENCE</scope>
    <source>
        <strain evidence="3">CGMCC 1.15360</strain>
    </source>
</reference>
<comment type="caution">
    <text evidence="3">The sequence shown here is derived from an EMBL/GenBank/DDBJ whole genome shotgun (WGS) entry which is preliminary data.</text>
</comment>
<dbReference type="Proteomes" id="UP000612349">
    <property type="component" value="Unassembled WGS sequence"/>
</dbReference>
<proteinExistence type="predicted"/>
<dbReference type="PANTHER" id="PTHR45588:SF1">
    <property type="entry name" value="WW DOMAIN-CONTAINING PROTEIN"/>
    <property type="match status" value="1"/>
</dbReference>
<gene>
    <name evidence="3" type="ORF">GCM10010990_04010</name>
</gene>
<protein>
    <recommendedName>
        <fullName evidence="5">Tetratricopeptide repeat protein</fullName>
    </recommendedName>
</protein>
<accession>A0A916YS60</accession>
<reference evidence="3" key="2">
    <citation type="submission" date="2020-09" db="EMBL/GenBank/DDBJ databases">
        <authorList>
            <person name="Sun Q."/>
            <person name="Zhou Y."/>
        </authorList>
    </citation>
    <scope>NUCLEOTIDE SEQUENCE</scope>
    <source>
        <strain evidence="3">CGMCC 1.15360</strain>
    </source>
</reference>
<evidence type="ECO:0008006" key="5">
    <source>
        <dbReference type="Google" id="ProtNLM"/>
    </source>
</evidence>
<sequence>MDRHVFISASLLAISLAGPAHAQDATTSGGHSETAVSAASDDESAGASAGAGHDTAEHDLAAPPAILENYGNGGFPITTSVPEAQAYFDNGIALAGAFAHKQAIEAMAEAVRLDPACAMCLWGHAYTLGPTLNYGVDEEKRAEPRALLKKAAMLARANGSQFERDLIAAITPRYRSGDTDKSDKAYDKAMRSFAAKYPASDMAQVLAADASMLALDWPDFAGLEYAIGLLEPVLARNPDHTPAIHFYIHATEIHGTPEKAEVAADRLDAMELSASHLVHMPSHTWYWVGRYQDAANANVRAVGLGQHEVAHMGDKAADEVWTVPYHAHNVIFGLGGALMAGDSRSALMLARPLVAMVEKAEDMHPIRQLLTAAGYFALARFEDPNVVLALEEPKPDYSKAAWHYARGEAFAFLGNTAGVKSEAEAIPVSINTIDGKSSPAPEHMLSISRLVLQGRAAMMAGEYRNAAARFAEAAAIEETEDFSRFSDPPAFWYPVRRDLASALLKAGDRDAALR</sequence>
<dbReference type="InterPro" id="IPR011990">
    <property type="entry name" value="TPR-like_helical_dom_sf"/>
</dbReference>
<feature type="region of interest" description="Disordered" evidence="1">
    <location>
        <begin position="22"/>
        <end position="56"/>
    </location>
</feature>
<feature type="compositionally biased region" description="Low complexity" evidence="1">
    <location>
        <begin position="32"/>
        <end position="53"/>
    </location>
</feature>
<keyword evidence="4" id="KW-1185">Reference proteome</keyword>
<feature type="signal peptide" evidence="2">
    <location>
        <begin position="1"/>
        <end position="22"/>
    </location>
</feature>
<dbReference type="EMBL" id="BMIP01000001">
    <property type="protein sequence ID" value="GGD57928.1"/>
    <property type="molecule type" value="Genomic_DNA"/>
</dbReference>
<dbReference type="RefSeq" id="WP_066772830.1">
    <property type="nucleotide sequence ID" value="NZ_BMIP01000001.1"/>
</dbReference>
<evidence type="ECO:0000313" key="4">
    <source>
        <dbReference type="Proteomes" id="UP000612349"/>
    </source>
</evidence>
<dbReference type="Gene3D" id="1.25.40.10">
    <property type="entry name" value="Tetratricopeptide repeat domain"/>
    <property type="match status" value="1"/>
</dbReference>
<dbReference type="AlphaFoldDB" id="A0A916YS60"/>
<evidence type="ECO:0000313" key="3">
    <source>
        <dbReference type="EMBL" id="GGD57928.1"/>
    </source>
</evidence>